<sequence>MGKSTPSAPAAPDPKETAAAQAGYNADTARLNAQLNRVNQVTPYGNLTYSQDRAGPDFNTYLAGRQSEYTGSLPSRDVQDASEGQRYTIAGAAESPEEFRSRIQADYNKQYPGGDTWTATTTLSPEQQRLLDLSTAAQQTYGEAALSQLQRAKEGLSTPFTPNFATLDDPNVSRDQVEKALTERMAPLQERDRAALETRLANQGIGYGSTMWNRAQDDFNRGLNDARLGVIAAGGQEQSRQASLNQGLRQAALQEQLTLRAQPINEATALLTGQQVQQPTFTAVPQTSVAPVDYTGAVNSSYAAQQQAYQQALSRNQAAMGGITGLIGTAAGAAFGSPWLGGMFGSTGGKVAGALGGLKG</sequence>
<organism evidence="2 3">
    <name type="scientific">Rhodovarius crocodyli</name>
    <dbReference type="NCBI Taxonomy" id="1979269"/>
    <lineage>
        <taxon>Bacteria</taxon>
        <taxon>Pseudomonadati</taxon>
        <taxon>Pseudomonadota</taxon>
        <taxon>Alphaproteobacteria</taxon>
        <taxon>Acetobacterales</taxon>
        <taxon>Roseomonadaceae</taxon>
        <taxon>Rhodovarius</taxon>
    </lineage>
</organism>
<dbReference type="Proteomes" id="UP000282957">
    <property type="component" value="Unassembled WGS sequence"/>
</dbReference>
<feature type="region of interest" description="Disordered" evidence="1">
    <location>
        <begin position="1"/>
        <end position="25"/>
    </location>
</feature>
<dbReference type="AlphaFoldDB" id="A0A437LZE1"/>
<accession>A0A437LZE1</accession>
<dbReference type="EMBL" id="SACL01000012">
    <property type="protein sequence ID" value="RVT90716.1"/>
    <property type="molecule type" value="Genomic_DNA"/>
</dbReference>
<comment type="caution">
    <text evidence="2">The sequence shown here is derived from an EMBL/GenBank/DDBJ whole genome shotgun (WGS) entry which is preliminary data.</text>
</comment>
<reference evidence="2 3" key="1">
    <citation type="submission" date="2019-01" db="EMBL/GenBank/DDBJ databases">
        <authorList>
            <person name="Chen W.-M."/>
        </authorList>
    </citation>
    <scope>NUCLEOTIDE SEQUENCE [LARGE SCALE GENOMIC DNA]</scope>
    <source>
        <strain evidence="2 3">CCP-6</strain>
    </source>
</reference>
<evidence type="ECO:0000313" key="3">
    <source>
        <dbReference type="Proteomes" id="UP000282957"/>
    </source>
</evidence>
<protein>
    <recommendedName>
        <fullName evidence="4">Tail fiber domain-containing protein</fullName>
    </recommendedName>
</protein>
<dbReference type="OrthoDB" id="7226450at2"/>
<name>A0A437LZE1_9PROT</name>
<dbReference type="RefSeq" id="WP_127789983.1">
    <property type="nucleotide sequence ID" value="NZ_SACL01000012.1"/>
</dbReference>
<proteinExistence type="predicted"/>
<evidence type="ECO:0008006" key="4">
    <source>
        <dbReference type="Google" id="ProtNLM"/>
    </source>
</evidence>
<evidence type="ECO:0000256" key="1">
    <source>
        <dbReference type="SAM" id="MobiDB-lite"/>
    </source>
</evidence>
<gene>
    <name evidence="2" type="ORF">EOD42_23225</name>
</gene>
<evidence type="ECO:0000313" key="2">
    <source>
        <dbReference type="EMBL" id="RVT90716.1"/>
    </source>
</evidence>
<keyword evidence="3" id="KW-1185">Reference proteome</keyword>